<comment type="caution">
    <text evidence="2">The sequence shown here is derived from an EMBL/GenBank/DDBJ whole genome shotgun (WGS) entry which is preliminary data.</text>
</comment>
<organism evidence="2 3">
    <name type="scientific">Mucilaginibacter glaciei</name>
    <dbReference type="NCBI Taxonomy" id="2772109"/>
    <lineage>
        <taxon>Bacteria</taxon>
        <taxon>Pseudomonadati</taxon>
        <taxon>Bacteroidota</taxon>
        <taxon>Sphingobacteriia</taxon>
        <taxon>Sphingobacteriales</taxon>
        <taxon>Sphingobacteriaceae</taxon>
        <taxon>Mucilaginibacter</taxon>
    </lineage>
</organism>
<keyword evidence="3" id="KW-1185">Reference proteome</keyword>
<evidence type="ECO:0000313" key="2">
    <source>
        <dbReference type="EMBL" id="MBD1394840.1"/>
    </source>
</evidence>
<sequence length="754" mass="84475">MQANGNFSITGVSDQPGASTLVWSSNTEHGFDVAYFLIMQNDGNLSVYGGTGPADYRERQWSTGSPMRAEAVPKPPPVPEEIIMGTNMAYPSGTSWGLPPNEPVLQQFRVQKTGCPTNLFIGMGNNQNAYGARIRFLRGTETVFERTYSNLVQRSQDWTTPYPLEGFSEILVRGEFITIELTVFQEVGIEPIHANLEDYPKGVISRSAAAIKFYVEGLSQLETNIDIQKKVDGLVLLQDGETRTVAIGEQMTFSMNTEGEVLETIWVFPPEAIGLWVQSRKRGMMVYEPEVLKLGSSSPTFFYSKKGNYSEGVRWKIRDVHGEVINGEGRTSVWRVTDLEDFRMRCRCHAVAVHRLSGGAVRMQLGSSTIPGMIIKFEAALEAGAFVMELSVIQFVRGTRRYTKADGSTFLLSTGEEWYLDRTDENPEIYYKGRGEDNDSFTELVLETPRSVMMVDNPSSFLDQRKLGVSVNETFRTYLVVRPKVPDPANARWGTVGYVEWSWRASISRPSAEDLWPHEPAESYVTPEAELIFTNTDRLPNWAHDTRELVTKLEIEFADAVLSTPPATGITNARIIEIKAHTSMTGEFKRQVEEVICVPVSQSNGDAFSCLLWAELADANKALSIAGIESVREVEPARRYSLAHSDVRHTMTVDVAPFNLYKDSVNHFKFAEAFSPYTMSELAERLVRESARRYPHTTLSAQIFSVDTVFLNFSSEIDEEFLRWVASYAQGSMAARAQAFRSDDPPPVHDGPLM</sequence>
<dbReference type="Gene3D" id="2.90.10.10">
    <property type="entry name" value="Bulb-type lectin domain"/>
    <property type="match status" value="1"/>
</dbReference>
<dbReference type="InterPro" id="IPR036426">
    <property type="entry name" value="Bulb-type_lectin_dom_sf"/>
</dbReference>
<dbReference type="Proteomes" id="UP000619078">
    <property type="component" value="Unassembled WGS sequence"/>
</dbReference>
<dbReference type="PROSITE" id="PS50927">
    <property type="entry name" value="BULB_LECTIN"/>
    <property type="match status" value="1"/>
</dbReference>
<gene>
    <name evidence="2" type="ORF">IDJ76_17170</name>
</gene>
<name>A0A926S279_9SPHI</name>
<dbReference type="InterPro" id="IPR001480">
    <property type="entry name" value="Bulb-type_lectin_dom"/>
</dbReference>
<feature type="domain" description="Bulb-type lectin" evidence="1">
    <location>
        <begin position="1"/>
        <end position="60"/>
    </location>
</feature>
<proteinExistence type="predicted"/>
<dbReference type="SUPFAM" id="SSF51110">
    <property type="entry name" value="alpha-D-mannose-specific plant lectins"/>
    <property type="match status" value="1"/>
</dbReference>
<accession>A0A926S279</accession>
<evidence type="ECO:0000259" key="1">
    <source>
        <dbReference type="PROSITE" id="PS50927"/>
    </source>
</evidence>
<protein>
    <recommendedName>
        <fullName evidence="1">Bulb-type lectin domain-containing protein</fullName>
    </recommendedName>
</protein>
<dbReference type="AlphaFoldDB" id="A0A926S279"/>
<dbReference type="EMBL" id="JACWMX010000007">
    <property type="protein sequence ID" value="MBD1394840.1"/>
    <property type="molecule type" value="Genomic_DNA"/>
</dbReference>
<evidence type="ECO:0000313" key="3">
    <source>
        <dbReference type="Proteomes" id="UP000619078"/>
    </source>
</evidence>
<dbReference type="RefSeq" id="WP_191164842.1">
    <property type="nucleotide sequence ID" value="NZ_JACWMX010000007.1"/>
</dbReference>
<reference evidence="2" key="1">
    <citation type="submission" date="2020-09" db="EMBL/GenBank/DDBJ databases">
        <title>Novel species of Mucilaginibacter isolated from a glacier on the Tibetan Plateau.</title>
        <authorList>
            <person name="Liu Q."/>
            <person name="Xin Y.-H."/>
        </authorList>
    </citation>
    <scope>NUCLEOTIDE SEQUENCE</scope>
    <source>
        <strain evidence="2">ZB1P21</strain>
    </source>
</reference>